<dbReference type="GO" id="GO:0006006">
    <property type="term" value="P:glucose metabolic process"/>
    <property type="evidence" value="ECO:0007669"/>
    <property type="project" value="UniProtKB-KW"/>
</dbReference>
<evidence type="ECO:0000256" key="1">
    <source>
        <dbReference type="ARBA" id="ARBA00001964"/>
    </source>
</evidence>
<dbReference type="EC" id="1.2.4.1" evidence="8"/>
<comment type="function">
    <text evidence="2">The pyruvate dehydrogenase complex catalyzes the overall conversion of pyruvate to acetyl-CoA and CO(2), and thereby links the glycolytic pathway to the tricarboxylic cycle.</text>
</comment>
<evidence type="ECO:0000256" key="7">
    <source>
        <dbReference type="ARBA" id="ARBA00051231"/>
    </source>
</evidence>
<dbReference type="InterPro" id="IPR005475">
    <property type="entry name" value="Transketolase-like_Pyr-bd"/>
</dbReference>
<dbReference type="Pfam" id="PF02779">
    <property type="entry name" value="Transket_pyr"/>
    <property type="match status" value="1"/>
</dbReference>
<accession>A0AA41T6H9</accession>
<keyword evidence="12" id="KW-1185">Reference proteome</keyword>
<evidence type="ECO:0000259" key="10">
    <source>
        <dbReference type="Pfam" id="PF02779"/>
    </source>
</evidence>
<evidence type="ECO:0000256" key="3">
    <source>
        <dbReference type="ARBA" id="ARBA00022526"/>
    </source>
</evidence>
<evidence type="ECO:0000256" key="2">
    <source>
        <dbReference type="ARBA" id="ARBA00003754"/>
    </source>
</evidence>
<evidence type="ECO:0000256" key="9">
    <source>
        <dbReference type="SAM" id="Phobius"/>
    </source>
</evidence>
<keyword evidence="4 8" id="KW-0560">Oxidoreductase</keyword>
<dbReference type="InterPro" id="IPR029061">
    <property type="entry name" value="THDP-binding"/>
</dbReference>
<sequence>MTSHDAMNQGMNGELERDEKVFLLGKEVVQYEGACKVNRGLWKKQGDKRIIDTPISEMGFAGIAVGAAMAGFGSICDYMMFGFSMQATDQFIQLPRSTTCSGASSLCP</sequence>
<dbReference type="AlphaFoldDB" id="A0AA41T6H9"/>
<keyword evidence="9" id="KW-0812">Transmembrane</keyword>
<reference evidence="11" key="1">
    <citation type="submission" date="2020-03" db="EMBL/GenBank/DDBJ databases">
        <title>Studies in the Genomics of Life Span.</title>
        <authorList>
            <person name="Glass D."/>
        </authorList>
    </citation>
    <scope>NUCLEOTIDE SEQUENCE</scope>
    <source>
        <strain evidence="11">SUZIE</strain>
        <tissue evidence="11">Muscle</tissue>
    </source>
</reference>
<evidence type="ECO:0000256" key="5">
    <source>
        <dbReference type="ARBA" id="ARBA00023052"/>
    </source>
</evidence>
<evidence type="ECO:0000256" key="6">
    <source>
        <dbReference type="ARBA" id="ARBA00047041"/>
    </source>
</evidence>
<keyword evidence="8 11" id="KW-0670">Pyruvate</keyword>
<dbReference type="PANTHER" id="PTHR11624">
    <property type="entry name" value="DEHYDROGENASE RELATED"/>
    <property type="match status" value="1"/>
</dbReference>
<evidence type="ECO:0000313" key="12">
    <source>
        <dbReference type="Proteomes" id="UP001166674"/>
    </source>
</evidence>
<dbReference type="Proteomes" id="UP001166674">
    <property type="component" value="Unassembled WGS sequence"/>
</dbReference>
<dbReference type="EMBL" id="JAATJV010400412">
    <property type="protein sequence ID" value="MBZ3885467.1"/>
    <property type="molecule type" value="Genomic_DNA"/>
</dbReference>
<comment type="catalytic activity">
    <reaction evidence="7 8">
        <text>N(6)-[(R)-lipoyl]-L-lysyl-[protein] + pyruvate + H(+) = N(6)-[(R)-S(8)-acetyldihydrolipoyl]-L-lysyl-[protein] + CO2</text>
        <dbReference type="Rhea" id="RHEA:19189"/>
        <dbReference type="Rhea" id="RHEA-COMP:10474"/>
        <dbReference type="Rhea" id="RHEA-COMP:10478"/>
        <dbReference type="ChEBI" id="CHEBI:15361"/>
        <dbReference type="ChEBI" id="CHEBI:15378"/>
        <dbReference type="ChEBI" id="CHEBI:16526"/>
        <dbReference type="ChEBI" id="CHEBI:83099"/>
        <dbReference type="ChEBI" id="CHEBI:83111"/>
        <dbReference type="EC" id="1.2.4.1"/>
    </reaction>
</comment>
<dbReference type="GO" id="GO:0004739">
    <property type="term" value="F:pyruvate dehydrogenase (acetyl-transferring) activity"/>
    <property type="evidence" value="ECO:0007669"/>
    <property type="project" value="UniProtKB-UniRule"/>
</dbReference>
<dbReference type="Gene3D" id="3.40.50.970">
    <property type="match status" value="1"/>
</dbReference>
<comment type="function">
    <text evidence="8">The pyruvate dehydrogenase complex catalyzes the overall conversion of pyruvate to acetyl-CoA and CO2.</text>
</comment>
<feature type="domain" description="Transketolase-like pyrimidine-binding" evidence="10">
    <location>
        <begin position="3"/>
        <end position="92"/>
    </location>
</feature>
<name>A0AA41T6H9_SCICA</name>
<keyword evidence="9" id="KW-0472">Membrane</keyword>
<dbReference type="SUPFAM" id="SSF52518">
    <property type="entry name" value="Thiamin diphosphate-binding fold (THDP-binding)"/>
    <property type="match status" value="1"/>
</dbReference>
<evidence type="ECO:0000313" key="11">
    <source>
        <dbReference type="EMBL" id="MBZ3885467.1"/>
    </source>
</evidence>
<comment type="subunit">
    <text evidence="6">Heterotetramer of two PDHA1 and two PDHB subunits. The heterotetramer interacts with DLAT, and is part of the multimeric pyruvate dehydrogenase complex that contains multiple copies of pyruvate dehydrogenase (E1), dihydrolipoamide acetyltransferase (DLAT, E2) and lipoamide dehydrogenase (DLD, E3). These subunits are bound to an inner core composed of about 48 DLAT and 12 PDHX molecules. Interacts with DLAT.</text>
</comment>
<evidence type="ECO:0000256" key="4">
    <source>
        <dbReference type="ARBA" id="ARBA00023002"/>
    </source>
</evidence>
<comment type="caution">
    <text evidence="11">The sequence shown here is derived from an EMBL/GenBank/DDBJ whole genome shotgun (WGS) entry which is preliminary data.</text>
</comment>
<comment type="cofactor">
    <cofactor evidence="1 8">
        <name>thiamine diphosphate</name>
        <dbReference type="ChEBI" id="CHEBI:58937"/>
    </cofactor>
</comment>
<evidence type="ECO:0000256" key="8">
    <source>
        <dbReference type="RuleBase" id="RU364074"/>
    </source>
</evidence>
<gene>
    <name evidence="11" type="ORF">SUZIE_183090</name>
</gene>
<dbReference type="PANTHER" id="PTHR11624:SF96">
    <property type="entry name" value="PYRUVATE DEHYDROGENASE E1 COMPONENT SUBUNIT BETA, MITOCHONDRIAL"/>
    <property type="match status" value="1"/>
</dbReference>
<dbReference type="GO" id="GO:0006086">
    <property type="term" value="P:pyruvate decarboxylation to acetyl-CoA"/>
    <property type="evidence" value="ECO:0007669"/>
    <property type="project" value="InterPro"/>
</dbReference>
<protein>
    <recommendedName>
        <fullName evidence="8">Pyruvate dehydrogenase E1 component subunit beta</fullName>
        <ecNumber evidence="8">1.2.4.1</ecNumber>
    </recommendedName>
</protein>
<keyword evidence="3" id="KW-0119">Carbohydrate metabolism</keyword>
<organism evidence="11 12">
    <name type="scientific">Sciurus carolinensis</name>
    <name type="common">Eastern gray squirrel</name>
    <dbReference type="NCBI Taxonomy" id="30640"/>
    <lineage>
        <taxon>Eukaryota</taxon>
        <taxon>Metazoa</taxon>
        <taxon>Chordata</taxon>
        <taxon>Craniata</taxon>
        <taxon>Vertebrata</taxon>
        <taxon>Euteleostomi</taxon>
        <taxon>Mammalia</taxon>
        <taxon>Eutheria</taxon>
        <taxon>Euarchontoglires</taxon>
        <taxon>Glires</taxon>
        <taxon>Rodentia</taxon>
        <taxon>Sciuromorpha</taxon>
        <taxon>Sciuridae</taxon>
        <taxon>Sciurinae</taxon>
        <taxon>Sciurini</taxon>
        <taxon>Sciurus</taxon>
    </lineage>
</organism>
<dbReference type="InterPro" id="IPR027110">
    <property type="entry name" value="PDHB_mito-type"/>
</dbReference>
<keyword evidence="5 8" id="KW-0786">Thiamine pyrophosphate</keyword>
<keyword evidence="3" id="KW-0313">Glucose metabolism</keyword>
<keyword evidence="9" id="KW-1133">Transmembrane helix</keyword>
<feature type="transmembrane region" description="Helical" evidence="9">
    <location>
        <begin position="58"/>
        <end position="81"/>
    </location>
</feature>
<proteinExistence type="predicted"/>